<organism evidence="3 4">
    <name type="scientific">Sporosarcina soli</name>
    <dbReference type="NCBI Taxonomy" id="334736"/>
    <lineage>
        <taxon>Bacteria</taxon>
        <taxon>Bacillati</taxon>
        <taxon>Bacillota</taxon>
        <taxon>Bacilli</taxon>
        <taxon>Bacillales</taxon>
        <taxon>Caryophanaceae</taxon>
        <taxon>Sporosarcina</taxon>
    </lineage>
</organism>
<feature type="domain" description="LysM" evidence="2">
    <location>
        <begin position="4"/>
        <end position="48"/>
    </location>
</feature>
<dbReference type="RefSeq" id="WP_381431538.1">
    <property type="nucleotide sequence ID" value="NZ_JBHSNO010000005.1"/>
</dbReference>
<gene>
    <name evidence="3" type="ORF">ACFPRA_05505</name>
</gene>
<proteinExistence type="inferred from homology"/>
<dbReference type="InterPro" id="IPR036779">
    <property type="entry name" value="LysM_dom_sf"/>
</dbReference>
<evidence type="ECO:0000256" key="1">
    <source>
        <dbReference type="ARBA" id="ARBA00009820"/>
    </source>
</evidence>
<accession>A0ABW0TIT4</accession>
<dbReference type="Pfam" id="PF07676">
    <property type="entry name" value="PD40"/>
    <property type="match status" value="2"/>
</dbReference>
<sequence length="607" mass="67698">MMQSFYRVRSGDTVDQIAKRWNIPIKTLIAANRLSPPYPLQPGQQLSMPPGVNRYRVQTGDSVYRLSQNFGVPVATIAQVNELEPPYILRVDQLLTIPMGDPYYVVQSGDTLADIANRYHAMTEGQPNPEKIQQVNHLASDKIIEGMHLTIPYAPIEDAGAIAYISNRGGQFDIWLLDLRTEENQQLTMGLGDSFSKPVWSPDSSQIAFVGKDAILYVIYVTSGRLAGIDQLTEGGDFKLAWSPDNSRLAYSARGVIMLYNTTTHEAERIDEPGATNINWFPDGNELLFQALDASGVSQLYRYKLDGAEKRQITHNTLGPLHDVALSPDGLFVLYTSPGASVSLIYTIELASGNVMDIKGGPLAKNYYPTWSPDSSQIAFSSTAFQDRGYFSQLRTVGKQGGDERIWTISNCYSTPVTWSPDGKKIAYLSGCGEQQYANEIWAIDQSHPAPIQLLAGTNIMSLQWSPTAERESMRREYTNETFDVSFQYPAHWQKVRDDRYEGKDGFFQISALSGSEQIDSVCHAIAFQSTLPYGTNPQIQPAGNAYDEACIIYPSSDQRDEMKGQAAYIVKYQTPVTIDGKPYNYFLLWADKEHIHAITSTMLFLP</sequence>
<dbReference type="SUPFAM" id="SSF82171">
    <property type="entry name" value="DPP6 N-terminal domain-like"/>
    <property type="match status" value="1"/>
</dbReference>
<dbReference type="Gene3D" id="2.120.10.30">
    <property type="entry name" value="TolB, C-terminal domain"/>
    <property type="match status" value="2"/>
</dbReference>
<dbReference type="Gene3D" id="3.10.350.10">
    <property type="entry name" value="LysM domain"/>
    <property type="match status" value="3"/>
</dbReference>
<protein>
    <submittedName>
        <fullName evidence="3">LysM peptidoglycan-binding domain-containing protein</fullName>
    </submittedName>
</protein>
<reference evidence="4" key="1">
    <citation type="journal article" date="2019" name="Int. J. Syst. Evol. Microbiol.">
        <title>The Global Catalogue of Microorganisms (GCM) 10K type strain sequencing project: providing services to taxonomists for standard genome sequencing and annotation.</title>
        <authorList>
            <consortium name="The Broad Institute Genomics Platform"/>
            <consortium name="The Broad Institute Genome Sequencing Center for Infectious Disease"/>
            <person name="Wu L."/>
            <person name="Ma J."/>
        </authorList>
    </citation>
    <scope>NUCLEOTIDE SEQUENCE [LARGE SCALE GENOMIC DNA]</scope>
    <source>
        <strain evidence="4">CGMCC 4.1434</strain>
    </source>
</reference>
<dbReference type="InterPro" id="IPR018392">
    <property type="entry name" value="LysM"/>
</dbReference>
<keyword evidence="4" id="KW-1185">Reference proteome</keyword>
<dbReference type="EMBL" id="JBHSNO010000005">
    <property type="protein sequence ID" value="MFC5588329.1"/>
    <property type="molecule type" value="Genomic_DNA"/>
</dbReference>
<dbReference type="CDD" id="cd00118">
    <property type="entry name" value="LysM"/>
    <property type="match status" value="3"/>
</dbReference>
<evidence type="ECO:0000313" key="3">
    <source>
        <dbReference type="EMBL" id="MFC5588329.1"/>
    </source>
</evidence>
<dbReference type="Proteomes" id="UP001596109">
    <property type="component" value="Unassembled WGS sequence"/>
</dbReference>
<evidence type="ECO:0000259" key="2">
    <source>
        <dbReference type="PROSITE" id="PS51782"/>
    </source>
</evidence>
<name>A0ABW0TIT4_9BACL</name>
<dbReference type="PANTHER" id="PTHR36842:SF1">
    <property type="entry name" value="PROTEIN TOLB"/>
    <property type="match status" value="1"/>
</dbReference>
<comment type="caution">
    <text evidence="3">The sequence shown here is derived from an EMBL/GenBank/DDBJ whole genome shotgun (WGS) entry which is preliminary data.</text>
</comment>
<dbReference type="PROSITE" id="PS51782">
    <property type="entry name" value="LYSM"/>
    <property type="match status" value="3"/>
</dbReference>
<dbReference type="InterPro" id="IPR011042">
    <property type="entry name" value="6-blade_b-propeller_TolB-like"/>
</dbReference>
<feature type="domain" description="LysM" evidence="2">
    <location>
        <begin position="53"/>
        <end position="97"/>
    </location>
</feature>
<dbReference type="Pfam" id="PF01476">
    <property type="entry name" value="LysM"/>
    <property type="match status" value="3"/>
</dbReference>
<dbReference type="SMART" id="SM00257">
    <property type="entry name" value="LysM"/>
    <property type="match status" value="3"/>
</dbReference>
<dbReference type="SUPFAM" id="SSF54106">
    <property type="entry name" value="LysM domain"/>
    <property type="match status" value="3"/>
</dbReference>
<dbReference type="InterPro" id="IPR011659">
    <property type="entry name" value="WD40"/>
</dbReference>
<feature type="domain" description="LysM" evidence="2">
    <location>
        <begin position="102"/>
        <end position="151"/>
    </location>
</feature>
<dbReference type="PANTHER" id="PTHR36842">
    <property type="entry name" value="PROTEIN TOLB HOMOLOG"/>
    <property type="match status" value="1"/>
</dbReference>
<comment type="similarity">
    <text evidence="1">Belongs to the TolB family.</text>
</comment>
<evidence type="ECO:0000313" key="4">
    <source>
        <dbReference type="Proteomes" id="UP001596109"/>
    </source>
</evidence>